<dbReference type="GO" id="GO:0006281">
    <property type="term" value="P:DNA repair"/>
    <property type="evidence" value="ECO:0007669"/>
    <property type="project" value="UniProtKB-KW"/>
</dbReference>
<comment type="similarity">
    <text evidence="1">Belongs to the RecN family.</text>
</comment>
<evidence type="ECO:0000256" key="2">
    <source>
        <dbReference type="ARBA" id="ARBA00021315"/>
    </source>
</evidence>
<sequence length="196" mass="22008">MEQKAAELTASRKKQVQVIEKFMVEQLSLLGMPNVRFKVQLSRSDTYAENGVDVVTFLFSANKNREMQAVEQIASGGEMSRLMLTIKTLIANKSDLPTIIFDEIDTGVSGEIAHRMGEIMLKMGQSMQVISITHLPQIAAKGEHHFKVYKDDSGVQTETYIEKLNDEQRIYEIASMLSGKQRGEAAIQNARELLDK</sequence>
<evidence type="ECO:0000256" key="7">
    <source>
        <dbReference type="ARBA" id="ARBA00033408"/>
    </source>
</evidence>
<evidence type="ECO:0000256" key="4">
    <source>
        <dbReference type="ARBA" id="ARBA00022763"/>
    </source>
</evidence>
<dbReference type="EMBL" id="VSSQ01066467">
    <property type="protein sequence ID" value="MPN18998.1"/>
    <property type="molecule type" value="Genomic_DNA"/>
</dbReference>
<dbReference type="PANTHER" id="PTHR11059:SF0">
    <property type="entry name" value="DNA REPAIR PROTEIN RECN"/>
    <property type="match status" value="1"/>
</dbReference>
<accession>A0A645FWT8</accession>
<dbReference type="GO" id="GO:0005524">
    <property type="term" value="F:ATP binding"/>
    <property type="evidence" value="ECO:0007669"/>
    <property type="project" value="UniProtKB-KW"/>
</dbReference>
<evidence type="ECO:0000313" key="8">
    <source>
        <dbReference type="EMBL" id="MPN18998.1"/>
    </source>
</evidence>
<dbReference type="InterPro" id="IPR004604">
    <property type="entry name" value="DNA_recomb/repair_RecN"/>
</dbReference>
<keyword evidence="6" id="KW-0234">DNA repair</keyword>
<comment type="caution">
    <text evidence="8">The sequence shown here is derived from an EMBL/GenBank/DDBJ whole genome shotgun (WGS) entry which is preliminary data.</text>
</comment>
<evidence type="ECO:0000256" key="5">
    <source>
        <dbReference type="ARBA" id="ARBA00022840"/>
    </source>
</evidence>
<evidence type="ECO:0000256" key="6">
    <source>
        <dbReference type="ARBA" id="ARBA00023204"/>
    </source>
</evidence>
<dbReference type="AlphaFoldDB" id="A0A645FWT8"/>
<dbReference type="GO" id="GO:0006310">
    <property type="term" value="P:DNA recombination"/>
    <property type="evidence" value="ECO:0007669"/>
    <property type="project" value="InterPro"/>
</dbReference>
<dbReference type="GO" id="GO:0009432">
    <property type="term" value="P:SOS response"/>
    <property type="evidence" value="ECO:0007669"/>
    <property type="project" value="TreeGrafter"/>
</dbReference>
<dbReference type="Gene3D" id="3.40.50.300">
    <property type="entry name" value="P-loop containing nucleotide triphosphate hydrolases"/>
    <property type="match status" value="1"/>
</dbReference>
<evidence type="ECO:0000256" key="3">
    <source>
        <dbReference type="ARBA" id="ARBA00022741"/>
    </source>
</evidence>
<evidence type="ECO:0000256" key="1">
    <source>
        <dbReference type="ARBA" id="ARBA00009441"/>
    </source>
</evidence>
<protein>
    <recommendedName>
        <fullName evidence="2">DNA repair protein RecN</fullName>
    </recommendedName>
    <alternativeName>
        <fullName evidence="7">Recombination protein N</fullName>
    </alternativeName>
</protein>
<organism evidence="8">
    <name type="scientific">bioreactor metagenome</name>
    <dbReference type="NCBI Taxonomy" id="1076179"/>
    <lineage>
        <taxon>unclassified sequences</taxon>
        <taxon>metagenomes</taxon>
        <taxon>ecological metagenomes</taxon>
    </lineage>
</organism>
<dbReference type="InterPro" id="IPR027417">
    <property type="entry name" value="P-loop_NTPase"/>
</dbReference>
<dbReference type="SUPFAM" id="SSF52540">
    <property type="entry name" value="P-loop containing nucleoside triphosphate hydrolases"/>
    <property type="match status" value="1"/>
</dbReference>
<dbReference type="PANTHER" id="PTHR11059">
    <property type="entry name" value="DNA REPAIR PROTEIN RECN"/>
    <property type="match status" value="1"/>
</dbReference>
<dbReference type="CDD" id="cd03241">
    <property type="entry name" value="ABC_RecN"/>
    <property type="match status" value="1"/>
</dbReference>
<dbReference type="GO" id="GO:0043590">
    <property type="term" value="C:bacterial nucleoid"/>
    <property type="evidence" value="ECO:0007669"/>
    <property type="project" value="TreeGrafter"/>
</dbReference>
<proteinExistence type="inferred from homology"/>
<gene>
    <name evidence="8" type="primary">recN_46</name>
    <name evidence="8" type="ORF">SDC9_166364</name>
</gene>
<name>A0A645FWT8_9ZZZZ</name>
<keyword evidence="4" id="KW-0227">DNA damage</keyword>
<keyword evidence="3" id="KW-0547">Nucleotide-binding</keyword>
<keyword evidence="5" id="KW-0067">ATP-binding</keyword>
<reference evidence="8" key="1">
    <citation type="submission" date="2019-08" db="EMBL/GenBank/DDBJ databases">
        <authorList>
            <person name="Kucharzyk K."/>
            <person name="Murdoch R.W."/>
            <person name="Higgins S."/>
            <person name="Loffler F."/>
        </authorList>
    </citation>
    <scope>NUCLEOTIDE SEQUENCE</scope>
</reference>